<dbReference type="InterPro" id="IPR012657">
    <property type="entry name" value="23S_rRNA-intervening_sequence"/>
</dbReference>
<evidence type="ECO:0000313" key="2">
    <source>
        <dbReference type="Proteomes" id="UP000584867"/>
    </source>
</evidence>
<dbReference type="SUPFAM" id="SSF158446">
    <property type="entry name" value="IVS-encoded protein-like"/>
    <property type="match status" value="1"/>
</dbReference>
<accession>A0A7W7ZVG4</accession>
<sequence>MAVAENNSSHRNSSAWQKGMELASVIYKVTQRFPAEERFGLTNQLRRAAVSIPSNIAEGKGRLTTGELIQFLGIARGSTLEVQTQLELASMPGFGESASLALAQSLACEELKMLNASLATLRAKQAAKKQR</sequence>
<gene>
    <name evidence="1" type="ORF">HDF15_004336</name>
</gene>
<reference evidence="1 2" key="1">
    <citation type="submission" date="2020-08" db="EMBL/GenBank/DDBJ databases">
        <title>Genomic Encyclopedia of Type Strains, Phase IV (KMG-V): Genome sequencing to study the core and pangenomes of soil and plant-associated prokaryotes.</title>
        <authorList>
            <person name="Whitman W."/>
        </authorList>
    </citation>
    <scope>NUCLEOTIDE SEQUENCE [LARGE SCALE GENOMIC DNA]</scope>
    <source>
        <strain evidence="1 2">X5P3</strain>
    </source>
</reference>
<comment type="caution">
    <text evidence="1">The sequence shown here is derived from an EMBL/GenBank/DDBJ whole genome shotgun (WGS) entry which is preliminary data.</text>
</comment>
<proteinExistence type="predicted"/>
<dbReference type="PANTHER" id="PTHR38471:SF2">
    <property type="entry name" value="FOUR HELIX BUNDLE PROTEIN"/>
    <property type="match status" value="1"/>
</dbReference>
<dbReference type="AlphaFoldDB" id="A0A7W7ZVG4"/>
<protein>
    <submittedName>
        <fullName evidence="1">Four helix bundle protein</fullName>
    </submittedName>
</protein>
<organism evidence="1 2">
    <name type="scientific">Granulicella mallensis</name>
    <dbReference type="NCBI Taxonomy" id="940614"/>
    <lineage>
        <taxon>Bacteria</taxon>
        <taxon>Pseudomonadati</taxon>
        <taxon>Acidobacteriota</taxon>
        <taxon>Terriglobia</taxon>
        <taxon>Terriglobales</taxon>
        <taxon>Acidobacteriaceae</taxon>
        <taxon>Granulicella</taxon>
    </lineage>
</organism>
<dbReference type="Pfam" id="PF05635">
    <property type="entry name" value="23S_rRNA_IVP"/>
    <property type="match status" value="1"/>
</dbReference>
<evidence type="ECO:0000313" key="1">
    <source>
        <dbReference type="EMBL" id="MBB5065966.1"/>
    </source>
</evidence>
<dbReference type="Proteomes" id="UP000584867">
    <property type="component" value="Unassembled WGS sequence"/>
</dbReference>
<dbReference type="NCBIfam" id="TIGR02436">
    <property type="entry name" value="four helix bundle protein"/>
    <property type="match status" value="1"/>
</dbReference>
<name>A0A7W7ZVG4_9BACT</name>
<dbReference type="PANTHER" id="PTHR38471">
    <property type="entry name" value="FOUR HELIX BUNDLE PROTEIN"/>
    <property type="match status" value="1"/>
</dbReference>
<dbReference type="RefSeq" id="WP_184259108.1">
    <property type="nucleotide sequence ID" value="NZ_JACHIO010000021.1"/>
</dbReference>
<dbReference type="EMBL" id="JACHIO010000021">
    <property type="protein sequence ID" value="MBB5065966.1"/>
    <property type="molecule type" value="Genomic_DNA"/>
</dbReference>
<dbReference type="CDD" id="cd16377">
    <property type="entry name" value="23S_rRNA_IVP_like"/>
    <property type="match status" value="1"/>
</dbReference>
<dbReference type="InterPro" id="IPR036583">
    <property type="entry name" value="23S_rRNA_IVS_sf"/>
</dbReference>
<dbReference type="Gene3D" id="1.20.1440.60">
    <property type="entry name" value="23S rRNA-intervening sequence"/>
    <property type="match status" value="1"/>
</dbReference>